<keyword evidence="4" id="KW-1185">Reference proteome</keyword>
<gene>
    <name evidence="3" type="ORF">SNAT2548_LOCUS15715</name>
</gene>
<dbReference type="PANTHER" id="PTHR12480:SF21">
    <property type="entry name" value="JMJC DOMAIN-CONTAINING PROTEIN 8"/>
    <property type="match status" value="1"/>
</dbReference>
<evidence type="ECO:0000256" key="1">
    <source>
        <dbReference type="SAM" id="SignalP"/>
    </source>
</evidence>
<dbReference type="GO" id="GO:0000987">
    <property type="term" value="F:cis-regulatory region sequence-specific DNA binding"/>
    <property type="evidence" value="ECO:0007669"/>
    <property type="project" value="TreeGrafter"/>
</dbReference>
<evidence type="ECO:0000313" key="3">
    <source>
        <dbReference type="EMBL" id="CAE7298509.1"/>
    </source>
</evidence>
<feature type="signal peptide" evidence="1">
    <location>
        <begin position="1"/>
        <end position="22"/>
    </location>
</feature>
<dbReference type="Proteomes" id="UP000604046">
    <property type="component" value="Unassembled WGS sequence"/>
</dbReference>
<organism evidence="3 4">
    <name type="scientific">Symbiodinium natans</name>
    <dbReference type="NCBI Taxonomy" id="878477"/>
    <lineage>
        <taxon>Eukaryota</taxon>
        <taxon>Sar</taxon>
        <taxon>Alveolata</taxon>
        <taxon>Dinophyceae</taxon>
        <taxon>Suessiales</taxon>
        <taxon>Symbiodiniaceae</taxon>
        <taxon>Symbiodinium</taxon>
    </lineage>
</organism>
<sequence>MRSVSAASCAVVLSCLAVGSCSFVPDFLAWANPWDGLKKYLFQDEVSPLDTTPGNSSSVLHHDVAPWTKGRTDGLPGKLSPGFAVSGPSARRRPVLKADAHDFPERLDEFRHKEPVVLRGLVRRWPATREWTWEQLADPAGKYRHFHLEKHLQQYFSTHAKNENLFLENIILQPPFSEDCPFATVTQQGDGPSKLLGSNFLPRLNQAWSESKKQAIREGLLDDEDYAESVQGFIIAGPAGAGGMLHMDPDSTAYWNALVHGRKRWMFLKPEELDALADALIHANLEQELGLLTLPPTNVSRPVTTRHMKRLLQKVPAIHWFGRLMPLLQEAKLDFGHAEVIVEAGELVYGPPGIWHIALALEDSICCSEQLIDDANLVRFVKDEGQPYEPAFAYLGCQAWRDAFRVDQM</sequence>
<dbReference type="OrthoDB" id="429954at2759"/>
<comment type="caution">
    <text evidence="3">The sequence shown here is derived from an EMBL/GenBank/DDBJ whole genome shotgun (WGS) entry which is preliminary data.</text>
</comment>
<name>A0A812NBK3_9DINO</name>
<dbReference type="GO" id="GO:0005634">
    <property type="term" value="C:nucleus"/>
    <property type="evidence" value="ECO:0007669"/>
    <property type="project" value="TreeGrafter"/>
</dbReference>
<proteinExistence type="predicted"/>
<dbReference type="PROSITE" id="PS51257">
    <property type="entry name" value="PROKAR_LIPOPROTEIN"/>
    <property type="match status" value="1"/>
</dbReference>
<reference evidence="3" key="1">
    <citation type="submission" date="2021-02" db="EMBL/GenBank/DDBJ databases">
        <authorList>
            <person name="Dougan E. K."/>
            <person name="Rhodes N."/>
            <person name="Thang M."/>
            <person name="Chan C."/>
        </authorList>
    </citation>
    <scope>NUCLEOTIDE SEQUENCE</scope>
</reference>
<feature type="chain" id="PRO_5032380268" description="JmjC domain-containing protein" evidence="1">
    <location>
        <begin position="23"/>
        <end position="409"/>
    </location>
</feature>
<dbReference type="EMBL" id="CAJNDS010002046">
    <property type="protein sequence ID" value="CAE7298509.1"/>
    <property type="molecule type" value="Genomic_DNA"/>
</dbReference>
<protein>
    <recommendedName>
        <fullName evidence="2">JmjC domain-containing protein</fullName>
    </recommendedName>
</protein>
<dbReference type="AlphaFoldDB" id="A0A812NBK3"/>
<evidence type="ECO:0000313" key="4">
    <source>
        <dbReference type="Proteomes" id="UP000604046"/>
    </source>
</evidence>
<dbReference type="InterPro" id="IPR041667">
    <property type="entry name" value="Cupin_8"/>
</dbReference>
<dbReference type="SUPFAM" id="SSF51197">
    <property type="entry name" value="Clavaminate synthase-like"/>
    <property type="match status" value="1"/>
</dbReference>
<dbReference type="InterPro" id="IPR050910">
    <property type="entry name" value="JMJD6_ArgDemeth/LysHydrox"/>
</dbReference>
<feature type="domain" description="JmjC" evidence="2">
    <location>
        <begin position="202"/>
        <end position="388"/>
    </location>
</feature>
<dbReference type="Pfam" id="PF13621">
    <property type="entry name" value="Cupin_8"/>
    <property type="match status" value="1"/>
</dbReference>
<dbReference type="PANTHER" id="PTHR12480">
    <property type="entry name" value="ARGININE DEMETHYLASE AND LYSYL-HYDROXYLASE JMJD"/>
    <property type="match status" value="1"/>
</dbReference>
<keyword evidence="1" id="KW-0732">Signal</keyword>
<dbReference type="PROSITE" id="PS51184">
    <property type="entry name" value="JMJC"/>
    <property type="match status" value="1"/>
</dbReference>
<dbReference type="InterPro" id="IPR003347">
    <property type="entry name" value="JmjC_dom"/>
</dbReference>
<accession>A0A812NBK3</accession>
<evidence type="ECO:0000259" key="2">
    <source>
        <dbReference type="PROSITE" id="PS51184"/>
    </source>
</evidence>
<dbReference type="Gene3D" id="2.60.120.650">
    <property type="entry name" value="Cupin"/>
    <property type="match status" value="1"/>
</dbReference>